<reference evidence="2 3" key="1">
    <citation type="submission" date="2019-03" db="EMBL/GenBank/DDBJ databases">
        <title>Deep-cultivation of Planctomycetes and their phenomic and genomic characterization uncovers novel biology.</title>
        <authorList>
            <person name="Wiegand S."/>
            <person name="Jogler M."/>
            <person name="Boedeker C."/>
            <person name="Pinto D."/>
            <person name="Vollmers J."/>
            <person name="Rivas-Marin E."/>
            <person name="Kohn T."/>
            <person name="Peeters S.H."/>
            <person name="Heuer A."/>
            <person name="Rast P."/>
            <person name="Oberbeckmann S."/>
            <person name="Bunk B."/>
            <person name="Jeske O."/>
            <person name="Meyerdierks A."/>
            <person name="Storesund J.E."/>
            <person name="Kallscheuer N."/>
            <person name="Luecker S."/>
            <person name="Lage O.M."/>
            <person name="Pohl T."/>
            <person name="Merkel B.J."/>
            <person name="Hornburger P."/>
            <person name="Mueller R.-W."/>
            <person name="Bruemmer F."/>
            <person name="Labrenz M."/>
            <person name="Spormann A.M."/>
            <person name="Op den Camp H."/>
            <person name="Overmann J."/>
            <person name="Amann R."/>
            <person name="Jetten M.S.M."/>
            <person name="Mascher T."/>
            <person name="Medema M.H."/>
            <person name="Devos D.P."/>
            <person name="Kaster A.-K."/>
            <person name="Ovreas L."/>
            <person name="Rohde M."/>
            <person name="Galperin M.Y."/>
            <person name="Jogler C."/>
        </authorList>
    </citation>
    <scope>NUCLEOTIDE SEQUENCE [LARGE SCALE GENOMIC DNA]</scope>
    <source>
        <strain evidence="2 3">Enr13</strain>
    </source>
</reference>
<evidence type="ECO:0000259" key="1">
    <source>
        <dbReference type="Pfam" id="PF21746"/>
    </source>
</evidence>
<gene>
    <name evidence="2" type="ORF">Enr13x_66490</name>
</gene>
<name>A0A518I0U2_9BACT</name>
<sequence length="153" mass="17013">MTFLDPRWDELTDAEWDQFAIAWNAELNGSEESHPLPRLPWLLDDPPSGASDFVVPMNFTASPNAQWKFILAAYSHGNVDTHGHLAAGPVEHLLGNHGNDYISVVEKSAAEDPGFANMLRGCYQYRMTADVWRRLCVARGESGEPDDARESPS</sequence>
<feature type="domain" description="DUF6869" evidence="1">
    <location>
        <begin position="54"/>
        <end position="139"/>
    </location>
</feature>
<dbReference type="Proteomes" id="UP000319004">
    <property type="component" value="Chromosome"/>
</dbReference>
<dbReference type="Pfam" id="PF21746">
    <property type="entry name" value="DUF6869"/>
    <property type="match status" value="1"/>
</dbReference>
<dbReference type="EMBL" id="CP037423">
    <property type="protein sequence ID" value="QDV46740.1"/>
    <property type="molecule type" value="Genomic_DNA"/>
</dbReference>
<keyword evidence="3" id="KW-1185">Reference proteome</keyword>
<protein>
    <recommendedName>
        <fullName evidence="1">DUF6869 domain-containing protein</fullName>
    </recommendedName>
</protein>
<evidence type="ECO:0000313" key="3">
    <source>
        <dbReference type="Proteomes" id="UP000319004"/>
    </source>
</evidence>
<dbReference type="KEGG" id="snep:Enr13x_66490"/>
<dbReference type="AlphaFoldDB" id="A0A518I0U2"/>
<evidence type="ECO:0000313" key="2">
    <source>
        <dbReference type="EMBL" id="QDV46740.1"/>
    </source>
</evidence>
<dbReference type="RefSeq" id="WP_145390255.1">
    <property type="nucleotide sequence ID" value="NZ_CP037423.1"/>
</dbReference>
<proteinExistence type="predicted"/>
<organism evidence="2 3">
    <name type="scientific">Stieleria neptunia</name>
    <dbReference type="NCBI Taxonomy" id="2527979"/>
    <lineage>
        <taxon>Bacteria</taxon>
        <taxon>Pseudomonadati</taxon>
        <taxon>Planctomycetota</taxon>
        <taxon>Planctomycetia</taxon>
        <taxon>Pirellulales</taxon>
        <taxon>Pirellulaceae</taxon>
        <taxon>Stieleria</taxon>
    </lineage>
</organism>
<dbReference type="OrthoDB" id="9154182at2"/>
<accession>A0A518I0U2</accession>
<dbReference type="InterPro" id="IPR049221">
    <property type="entry name" value="DUF6869"/>
</dbReference>